<keyword evidence="5" id="KW-1185">Reference proteome</keyword>
<name>A0A2H9U0N4_9GAMM</name>
<dbReference type="Proteomes" id="UP000235861">
    <property type="component" value="Unassembled WGS sequence"/>
</dbReference>
<reference evidence="4 5" key="1">
    <citation type="submission" date="2017-11" db="EMBL/GenBank/DDBJ databases">
        <title>Draft genome sequence of environmental isolate Aeromonas cavernicola sp. nov. MDC 2508.</title>
        <authorList>
            <person name="Colston S.M."/>
            <person name="Navarro A."/>
            <person name="Martinez-Murcia A.J."/>
            <person name="Graf J."/>
        </authorList>
    </citation>
    <scope>NUCLEOTIDE SEQUENCE [LARGE SCALE GENOMIC DNA]</scope>
    <source>
        <strain evidence="4 5">MDC 2508</strain>
    </source>
</reference>
<evidence type="ECO:0000256" key="2">
    <source>
        <dbReference type="ARBA" id="ARBA00023315"/>
    </source>
</evidence>
<evidence type="ECO:0000259" key="3">
    <source>
        <dbReference type="PROSITE" id="PS51186"/>
    </source>
</evidence>
<dbReference type="InterPro" id="IPR000182">
    <property type="entry name" value="GNAT_dom"/>
</dbReference>
<dbReference type="EMBL" id="PGGC01000203">
    <property type="protein sequence ID" value="PJG57518.1"/>
    <property type="molecule type" value="Genomic_DNA"/>
</dbReference>
<dbReference type="RefSeq" id="WP_100295320.1">
    <property type="nucleotide sequence ID" value="NZ_PGGC01000203.1"/>
</dbReference>
<dbReference type="GO" id="GO:0016747">
    <property type="term" value="F:acyltransferase activity, transferring groups other than amino-acyl groups"/>
    <property type="evidence" value="ECO:0007669"/>
    <property type="project" value="InterPro"/>
</dbReference>
<accession>A0A2H9U0N4</accession>
<gene>
    <name evidence="4" type="ORF">CUC53_17600</name>
</gene>
<dbReference type="CDD" id="cd04301">
    <property type="entry name" value="NAT_SF"/>
    <property type="match status" value="1"/>
</dbReference>
<evidence type="ECO:0000256" key="1">
    <source>
        <dbReference type="ARBA" id="ARBA00022679"/>
    </source>
</evidence>
<dbReference type="InterPro" id="IPR016181">
    <property type="entry name" value="Acyl_CoA_acyltransferase"/>
</dbReference>
<proteinExistence type="predicted"/>
<dbReference type="AlphaFoldDB" id="A0A2H9U0N4"/>
<evidence type="ECO:0000313" key="5">
    <source>
        <dbReference type="Proteomes" id="UP000235861"/>
    </source>
</evidence>
<sequence length="149" mass="16091">MINDPNALLLRAAQPADEAAIARLFVQLGYPAAAQGLVARLQGHTTADHTLLAELNHEVVGVVVWHCVQPLHVADSWAVISACVVDEHIRGAGIGAALLRGVETIARQAGCGHMELSSSVKRLDAHRFYLAQGYQERPKRFVKTITANQ</sequence>
<comment type="caution">
    <text evidence="4">The sequence shown here is derived from an EMBL/GenBank/DDBJ whole genome shotgun (WGS) entry which is preliminary data.</text>
</comment>
<dbReference type="PANTHER" id="PTHR43877">
    <property type="entry name" value="AMINOALKYLPHOSPHONATE N-ACETYLTRANSFERASE-RELATED-RELATED"/>
    <property type="match status" value="1"/>
</dbReference>
<keyword evidence="1 4" id="KW-0808">Transferase</keyword>
<dbReference type="InterPro" id="IPR050832">
    <property type="entry name" value="Bact_Acetyltransf"/>
</dbReference>
<feature type="domain" description="N-acetyltransferase" evidence="3">
    <location>
        <begin position="8"/>
        <end position="149"/>
    </location>
</feature>
<dbReference type="SUPFAM" id="SSF55729">
    <property type="entry name" value="Acyl-CoA N-acyltransferases (Nat)"/>
    <property type="match status" value="1"/>
</dbReference>
<keyword evidence="2" id="KW-0012">Acyltransferase</keyword>
<dbReference type="Pfam" id="PF00583">
    <property type="entry name" value="Acetyltransf_1"/>
    <property type="match status" value="1"/>
</dbReference>
<dbReference type="PANTHER" id="PTHR43877:SF2">
    <property type="entry name" value="AMINOALKYLPHOSPHONATE N-ACETYLTRANSFERASE-RELATED"/>
    <property type="match status" value="1"/>
</dbReference>
<protein>
    <submittedName>
        <fullName evidence="4">GNAT family N-acetyltransferase</fullName>
    </submittedName>
</protein>
<organism evidence="4 5">
    <name type="scientific">Aeromonas cavernicola</name>
    <dbReference type="NCBI Taxonomy" id="1006623"/>
    <lineage>
        <taxon>Bacteria</taxon>
        <taxon>Pseudomonadati</taxon>
        <taxon>Pseudomonadota</taxon>
        <taxon>Gammaproteobacteria</taxon>
        <taxon>Aeromonadales</taxon>
        <taxon>Aeromonadaceae</taxon>
        <taxon>Aeromonas</taxon>
    </lineage>
</organism>
<dbReference type="PROSITE" id="PS51186">
    <property type="entry name" value="GNAT"/>
    <property type="match status" value="1"/>
</dbReference>
<dbReference type="OrthoDB" id="9797826at2"/>
<evidence type="ECO:0000313" key="4">
    <source>
        <dbReference type="EMBL" id="PJG57518.1"/>
    </source>
</evidence>
<dbReference type="Gene3D" id="3.40.630.30">
    <property type="match status" value="1"/>
</dbReference>